<name>A0AAE1JDJ7_9FABA</name>
<organism evidence="11 12">
    <name type="scientific">Acacia crassicarpa</name>
    <name type="common">northern wattle</name>
    <dbReference type="NCBI Taxonomy" id="499986"/>
    <lineage>
        <taxon>Eukaryota</taxon>
        <taxon>Viridiplantae</taxon>
        <taxon>Streptophyta</taxon>
        <taxon>Embryophyta</taxon>
        <taxon>Tracheophyta</taxon>
        <taxon>Spermatophyta</taxon>
        <taxon>Magnoliopsida</taxon>
        <taxon>eudicotyledons</taxon>
        <taxon>Gunneridae</taxon>
        <taxon>Pentapetalae</taxon>
        <taxon>rosids</taxon>
        <taxon>fabids</taxon>
        <taxon>Fabales</taxon>
        <taxon>Fabaceae</taxon>
        <taxon>Caesalpinioideae</taxon>
        <taxon>mimosoid clade</taxon>
        <taxon>Acacieae</taxon>
        <taxon>Acacia</taxon>
    </lineage>
</organism>
<keyword evidence="5 8" id="KW-0408">Iron</keyword>
<evidence type="ECO:0000256" key="9">
    <source>
        <dbReference type="SAM" id="MobiDB-lite"/>
    </source>
</evidence>
<dbReference type="PROSITE" id="PS00191">
    <property type="entry name" value="CYTOCHROME_B5_1"/>
    <property type="match status" value="1"/>
</dbReference>
<comment type="subcellular location">
    <subcellularLocation>
        <location evidence="1">Membrane</location>
    </subcellularLocation>
</comment>
<evidence type="ECO:0000256" key="4">
    <source>
        <dbReference type="ARBA" id="ARBA00022723"/>
    </source>
</evidence>
<dbReference type="PRINTS" id="PR00363">
    <property type="entry name" value="CYTOCHROMEB5"/>
</dbReference>
<dbReference type="PROSITE" id="PS50255">
    <property type="entry name" value="CYTOCHROME_B5_2"/>
    <property type="match status" value="1"/>
</dbReference>
<evidence type="ECO:0000256" key="3">
    <source>
        <dbReference type="ARBA" id="ARBA00022692"/>
    </source>
</evidence>
<comment type="caution">
    <text evidence="11">The sequence shown here is derived from an EMBL/GenBank/DDBJ whole genome shotgun (WGS) entry which is preliminary data.</text>
</comment>
<feature type="transmembrane region" description="Helical" evidence="8">
    <location>
        <begin position="114"/>
        <end position="133"/>
    </location>
</feature>
<dbReference type="FunFam" id="3.10.120.10:FF:000002">
    <property type="entry name" value="Cytochrome b5 type B"/>
    <property type="match status" value="1"/>
</dbReference>
<sequence length="143" mass="15841">MASKTLTFEEVAKHNRKKDCWIIIHGKVYDVTEFLDEHPGGDEVLMLATEKDATDDFEDVGHSDSAREDMKKYLIGEVDTSTIPAKPSYQPPPKQQSPPPSAAGSGQSSALRMLQFLIPLLILGFAFFLQFYGKKASPAKPQN</sequence>
<feature type="region of interest" description="Disordered" evidence="9">
    <location>
        <begin position="80"/>
        <end position="106"/>
    </location>
</feature>
<dbReference type="EMBL" id="JAWXYG010000007">
    <property type="protein sequence ID" value="KAK4267046.1"/>
    <property type="molecule type" value="Genomic_DNA"/>
</dbReference>
<evidence type="ECO:0000256" key="8">
    <source>
        <dbReference type="RuleBase" id="RU362121"/>
    </source>
</evidence>
<keyword evidence="2 8" id="KW-0349">Heme</keyword>
<dbReference type="PANTHER" id="PTHR19359">
    <property type="entry name" value="CYTOCHROME B5"/>
    <property type="match status" value="1"/>
</dbReference>
<dbReference type="SUPFAM" id="SSF55856">
    <property type="entry name" value="Cytochrome b5-like heme/steroid binding domain"/>
    <property type="match status" value="1"/>
</dbReference>
<evidence type="ECO:0000256" key="6">
    <source>
        <dbReference type="ARBA" id="ARBA00023136"/>
    </source>
</evidence>
<evidence type="ECO:0000256" key="1">
    <source>
        <dbReference type="ARBA" id="ARBA00004370"/>
    </source>
</evidence>
<dbReference type="GO" id="GO:0016020">
    <property type="term" value="C:membrane"/>
    <property type="evidence" value="ECO:0007669"/>
    <property type="project" value="UniProtKB-SubCell"/>
</dbReference>
<dbReference type="AlphaFoldDB" id="A0AAE1JDJ7"/>
<dbReference type="SMART" id="SM01117">
    <property type="entry name" value="Cyt-b5"/>
    <property type="match status" value="1"/>
</dbReference>
<dbReference type="Proteomes" id="UP001293593">
    <property type="component" value="Unassembled WGS sequence"/>
</dbReference>
<evidence type="ECO:0000256" key="5">
    <source>
        <dbReference type="ARBA" id="ARBA00023004"/>
    </source>
</evidence>
<keyword evidence="6 8" id="KW-0472">Membrane</keyword>
<feature type="compositionally biased region" description="Pro residues" evidence="9">
    <location>
        <begin position="89"/>
        <end position="101"/>
    </location>
</feature>
<keyword evidence="4 8" id="KW-0479">Metal-binding</keyword>
<dbReference type="Pfam" id="PF00173">
    <property type="entry name" value="Cyt-b5"/>
    <property type="match status" value="1"/>
</dbReference>
<dbReference type="PANTHER" id="PTHR19359:SF152">
    <property type="entry name" value="CYTOCHROME B5 HEME-BINDING DOMAIN-CONTAINING PROTEIN"/>
    <property type="match status" value="1"/>
</dbReference>
<dbReference type="GO" id="GO:0020037">
    <property type="term" value="F:heme binding"/>
    <property type="evidence" value="ECO:0007669"/>
    <property type="project" value="UniProtKB-UniRule"/>
</dbReference>
<reference evidence="11" key="1">
    <citation type="submission" date="2023-10" db="EMBL/GenBank/DDBJ databases">
        <title>Chromosome-level genome of the transformable northern wattle, Acacia crassicarpa.</title>
        <authorList>
            <person name="Massaro I."/>
            <person name="Sinha N.R."/>
            <person name="Poethig S."/>
            <person name="Leichty A.R."/>
        </authorList>
    </citation>
    <scope>NUCLEOTIDE SEQUENCE</scope>
    <source>
        <strain evidence="11">Acra3RX</strain>
        <tissue evidence="11">Leaf</tissue>
    </source>
</reference>
<keyword evidence="3 8" id="KW-0812">Transmembrane</keyword>
<evidence type="ECO:0000259" key="10">
    <source>
        <dbReference type="PROSITE" id="PS50255"/>
    </source>
</evidence>
<gene>
    <name evidence="11" type="ORF">QN277_023886</name>
</gene>
<evidence type="ECO:0000313" key="12">
    <source>
        <dbReference type="Proteomes" id="UP001293593"/>
    </source>
</evidence>
<dbReference type="InterPro" id="IPR036400">
    <property type="entry name" value="Cyt_B5-like_heme/steroid_sf"/>
</dbReference>
<dbReference type="InterPro" id="IPR050668">
    <property type="entry name" value="Cytochrome_b5"/>
</dbReference>
<evidence type="ECO:0000256" key="7">
    <source>
        <dbReference type="ARBA" id="ARBA00038168"/>
    </source>
</evidence>
<evidence type="ECO:0000256" key="2">
    <source>
        <dbReference type="ARBA" id="ARBA00022617"/>
    </source>
</evidence>
<evidence type="ECO:0000313" key="11">
    <source>
        <dbReference type="EMBL" id="KAK4267046.1"/>
    </source>
</evidence>
<accession>A0AAE1JDJ7</accession>
<comment type="similarity">
    <text evidence="7 8">Belongs to the cytochrome b5 family.</text>
</comment>
<protein>
    <recommendedName>
        <fullName evidence="10">Cytochrome b5 heme-binding domain-containing protein</fullName>
    </recommendedName>
</protein>
<feature type="domain" description="Cytochrome b5 heme-binding" evidence="10">
    <location>
        <begin position="3"/>
        <end position="79"/>
    </location>
</feature>
<dbReference type="InterPro" id="IPR001199">
    <property type="entry name" value="Cyt_B5-like_heme/steroid-bd"/>
</dbReference>
<keyword evidence="8" id="KW-1133">Transmembrane helix</keyword>
<dbReference type="InterPro" id="IPR018506">
    <property type="entry name" value="Cyt_B5_heme-BS"/>
</dbReference>
<dbReference type="GO" id="GO:0046872">
    <property type="term" value="F:metal ion binding"/>
    <property type="evidence" value="ECO:0007669"/>
    <property type="project" value="UniProtKB-UniRule"/>
</dbReference>
<keyword evidence="12" id="KW-1185">Reference proteome</keyword>
<dbReference type="Gene3D" id="3.10.120.10">
    <property type="entry name" value="Cytochrome b5-like heme/steroid binding domain"/>
    <property type="match status" value="1"/>
</dbReference>
<proteinExistence type="inferred from homology"/>